<keyword evidence="1" id="KW-0732">Signal</keyword>
<sequence>MTPPRIFLALLFIAPLYASAFVGVLPASLASLQRGASSSARMMSAPFELPKVPQEEAVVAFDDAVVNQELPTLVYFHAKWCGPCIMQGPVFEQIAEEFDGKAKVVKLDCDSHQFLMNKYRVRGLPYTALFHDGKVIARHEGHLGYDGQVEFLRKVPGFE</sequence>
<name>D7FVS1_ECTSI</name>
<accession>D7FVS1</accession>
<dbReference type="Gene3D" id="3.40.30.10">
    <property type="entry name" value="Glutaredoxin"/>
    <property type="match status" value="1"/>
</dbReference>
<dbReference type="Pfam" id="PF00085">
    <property type="entry name" value="Thioredoxin"/>
    <property type="match status" value="1"/>
</dbReference>
<dbReference type="PANTHER" id="PTHR45663">
    <property type="entry name" value="GEO12009P1"/>
    <property type="match status" value="1"/>
</dbReference>
<dbReference type="Proteomes" id="UP000002630">
    <property type="component" value="Unassembled WGS sequence"/>
</dbReference>
<organism evidence="3 4">
    <name type="scientific">Ectocarpus siliculosus</name>
    <name type="common">Brown alga</name>
    <name type="synonym">Conferva siliculosa</name>
    <dbReference type="NCBI Taxonomy" id="2880"/>
    <lineage>
        <taxon>Eukaryota</taxon>
        <taxon>Sar</taxon>
        <taxon>Stramenopiles</taxon>
        <taxon>Ochrophyta</taxon>
        <taxon>PX clade</taxon>
        <taxon>Phaeophyceae</taxon>
        <taxon>Ectocarpales</taxon>
        <taxon>Ectocarpaceae</taxon>
        <taxon>Ectocarpus</taxon>
    </lineage>
</organism>
<keyword evidence="4" id="KW-1185">Reference proteome</keyword>
<proteinExistence type="predicted"/>
<dbReference type="AlphaFoldDB" id="D7FVS1"/>
<evidence type="ECO:0000313" key="4">
    <source>
        <dbReference type="Proteomes" id="UP000002630"/>
    </source>
</evidence>
<dbReference type="STRING" id="2880.D7FVS1"/>
<dbReference type="PANTHER" id="PTHR45663:SF11">
    <property type="entry name" value="GEO12009P1"/>
    <property type="match status" value="1"/>
</dbReference>
<dbReference type="GO" id="GO:0005737">
    <property type="term" value="C:cytoplasm"/>
    <property type="evidence" value="ECO:0007669"/>
    <property type="project" value="TreeGrafter"/>
</dbReference>
<dbReference type="InterPro" id="IPR013766">
    <property type="entry name" value="Thioredoxin_domain"/>
</dbReference>
<dbReference type="InterPro" id="IPR036249">
    <property type="entry name" value="Thioredoxin-like_sf"/>
</dbReference>
<dbReference type="eggNOG" id="KOG0910">
    <property type="taxonomic scope" value="Eukaryota"/>
</dbReference>
<gene>
    <name evidence="3" type="ORF">Esi_0298_0021</name>
</gene>
<reference evidence="3 4" key="1">
    <citation type="journal article" date="2010" name="Nature">
        <title>The Ectocarpus genome and the independent evolution of multicellularity in brown algae.</title>
        <authorList>
            <person name="Cock J.M."/>
            <person name="Sterck L."/>
            <person name="Rouze P."/>
            <person name="Scornet D."/>
            <person name="Allen A.E."/>
            <person name="Amoutzias G."/>
            <person name="Anthouard V."/>
            <person name="Artiguenave F."/>
            <person name="Aury J.M."/>
            <person name="Badger J.H."/>
            <person name="Beszteri B."/>
            <person name="Billiau K."/>
            <person name="Bonnet E."/>
            <person name="Bothwell J.H."/>
            <person name="Bowler C."/>
            <person name="Boyen C."/>
            <person name="Brownlee C."/>
            <person name="Carrano C.J."/>
            <person name="Charrier B."/>
            <person name="Cho G.Y."/>
            <person name="Coelho S.M."/>
            <person name="Collen J."/>
            <person name="Corre E."/>
            <person name="Da Silva C."/>
            <person name="Delage L."/>
            <person name="Delaroque N."/>
            <person name="Dittami S.M."/>
            <person name="Doulbeau S."/>
            <person name="Elias M."/>
            <person name="Farnham G."/>
            <person name="Gachon C.M."/>
            <person name="Gschloessl B."/>
            <person name="Heesch S."/>
            <person name="Jabbari K."/>
            <person name="Jubin C."/>
            <person name="Kawai H."/>
            <person name="Kimura K."/>
            <person name="Kloareg B."/>
            <person name="Kupper F.C."/>
            <person name="Lang D."/>
            <person name="Le Bail A."/>
            <person name="Leblanc C."/>
            <person name="Lerouge P."/>
            <person name="Lohr M."/>
            <person name="Lopez P.J."/>
            <person name="Martens C."/>
            <person name="Maumus F."/>
            <person name="Michel G."/>
            <person name="Miranda-Saavedra D."/>
            <person name="Morales J."/>
            <person name="Moreau H."/>
            <person name="Motomura T."/>
            <person name="Nagasato C."/>
            <person name="Napoli C.A."/>
            <person name="Nelson D.R."/>
            <person name="Nyvall-Collen P."/>
            <person name="Peters A.F."/>
            <person name="Pommier C."/>
            <person name="Potin P."/>
            <person name="Poulain J."/>
            <person name="Quesneville H."/>
            <person name="Read B."/>
            <person name="Rensing S.A."/>
            <person name="Ritter A."/>
            <person name="Rousvoal S."/>
            <person name="Samanta M."/>
            <person name="Samson G."/>
            <person name="Schroeder D.C."/>
            <person name="Segurens B."/>
            <person name="Strittmatter M."/>
            <person name="Tonon T."/>
            <person name="Tregear J.W."/>
            <person name="Valentin K."/>
            <person name="von Dassow P."/>
            <person name="Yamagishi T."/>
            <person name="Van de Peer Y."/>
            <person name="Wincker P."/>
        </authorList>
    </citation>
    <scope>NUCLEOTIDE SEQUENCE [LARGE SCALE GENOMIC DNA]</scope>
    <source>
        <strain evidence="4">Ec32 / CCAP1310/4</strain>
    </source>
</reference>
<dbReference type="InParanoid" id="D7FVS1"/>
<dbReference type="SUPFAM" id="SSF52833">
    <property type="entry name" value="Thioredoxin-like"/>
    <property type="match status" value="1"/>
</dbReference>
<dbReference type="GO" id="GO:0015035">
    <property type="term" value="F:protein-disulfide reductase activity"/>
    <property type="evidence" value="ECO:0007669"/>
    <property type="project" value="TreeGrafter"/>
</dbReference>
<dbReference type="OrthoDB" id="2121326at2759"/>
<evidence type="ECO:0000259" key="2">
    <source>
        <dbReference type="PROSITE" id="PS51352"/>
    </source>
</evidence>
<evidence type="ECO:0000256" key="1">
    <source>
        <dbReference type="SAM" id="SignalP"/>
    </source>
</evidence>
<dbReference type="CDD" id="cd02947">
    <property type="entry name" value="TRX_family"/>
    <property type="match status" value="1"/>
</dbReference>
<dbReference type="PROSITE" id="PS51352">
    <property type="entry name" value="THIOREDOXIN_2"/>
    <property type="match status" value="1"/>
</dbReference>
<protein>
    <submittedName>
        <fullName evidence="3">Thioredoxin-like protein</fullName>
    </submittedName>
</protein>
<feature type="signal peptide" evidence="1">
    <location>
        <begin position="1"/>
        <end position="20"/>
    </location>
</feature>
<feature type="chain" id="PRO_5003095483" evidence="1">
    <location>
        <begin position="21"/>
        <end position="159"/>
    </location>
</feature>
<evidence type="ECO:0000313" key="3">
    <source>
        <dbReference type="EMBL" id="CBJ31986.1"/>
    </source>
</evidence>
<dbReference type="EMBL" id="FN649760">
    <property type="protein sequence ID" value="CBJ31986.1"/>
    <property type="molecule type" value="Genomic_DNA"/>
</dbReference>
<feature type="domain" description="Thioredoxin" evidence="2">
    <location>
        <begin position="38"/>
        <end position="157"/>
    </location>
</feature>